<accession>A0A4Y8L065</accession>
<proteinExistence type="predicted"/>
<feature type="transmembrane region" description="Helical" evidence="1">
    <location>
        <begin position="41"/>
        <end position="61"/>
    </location>
</feature>
<reference evidence="2 3" key="1">
    <citation type="submission" date="2019-03" db="EMBL/GenBank/DDBJ databases">
        <title>San Antonio Military Medical Center submission to MRSN (WRAIR), pending publication.</title>
        <authorList>
            <person name="Blyth D.M."/>
            <person name="Mccarthy S.L."/>
            <person name="Schall S.E."/>
            <person name="Stam J.A."/>
            <person name="Ong A.C."/>
            <person name="Mcgann P.T."/>
        </authorList>
    </citation>
    <scope>NUCLEOTIDE SEQUENCE [LARGE SCALE GENOMIC DNA]</scope>
    <source>
        <strain evidence="2 3">MRSN571793</strain>
    </source>
</reference>
<feature type="transmembrane region" description="Helical" evidence="1">
    <location>
        <begin position="140"/>
        <end position="160"/>
    </location>
</feature>
<dbReference type="OrthoDB" id="1453725at2"/>
<organism evidence="2 3">
    <name type="scientific">Dysgonomonas capnocytophagoides</name>
    <dbReference type="NCBI Taxonomy" id="45254"/>
    <lineage>
        <taxon>Bacteria</taxon>
        <taxon>Pseudomonadati</taxon>
        <taxon>Bacteroidota</taxon>
        <taxon>Bacteroidia</taxon>
        <taxon>Bacteroidales</taxon>
        <taxon>Dysgonomonadaceae</taxon>
        <taxon>Dysgonomonas</taxon>
    </lineage>
</organism>
<keyword evidence="1" id="KW-0812">Transmembrane</keyword>
<comment type="caution">
    <text evidence="2">The sequence shown here is derived from an EMBL/GenBank/DDBJ whole genome shotgun (WGS) entry which is preliminary data.</text>
</comment>
<feature type="transmembrane region" description="Helical" evidence="1">
    <location>
        <begin position="90"/>
        <end position="109"/>
    </location>
</feature>
<dbReference type="EMBL" id="SOML01000006">
    <property type="protein sequence ID" value="TFD96099.1"/>
    <property type="molecule type" value="Genomic_DNA"/>
</dbReference>
<evidence type="ECO:0000313" key="3">
    <source>
        <dbReference type="Proteomes" id="UP000297861"/>
    </source>
</evidence>
<evidence type="ECO:0000313" key="2">
    <source>
        <dbReference type="EMBL" id="TFD96099.1"/>
    </source>
</evidence>
<protein>
    <submittedName>
        <fullName evidence="2">Uncharacterized protein</fullName>
    </submittedName>
</protein>
<keyword evidence="1" id="KW-0472">Membrane</keyword>
<dbReference type="RefSeq" id="WP_134436467.1">
    <property type="nucleotide sequence ID" value="NZ_AP028867.1"/>
</dbReference>
<dbReference type="Proteomes" id="UP000297861">
    <property type="component" value="Unassembled WGS sequence"/>
</dbReference>
<sequence>MSKKDLIRLLIKIAGIILFFNYLSSFISQVALFIITFEWSSFLLLLVSTFITISLVIILIFSPDKVINLLRLDKGFDDDRVTFNFQHAETAVGIIILALGGIFILNNIAPLMVEIGYRIQTSVDNNQFLSSMPTPNDKRLYISIIEIGIGYLLMSNYKLLAQILTSKKRE</sequence>
<feature type="transmembrane region" description="Helical" evidence="1">
    <location>
        <begin position="9"/>
        <end position="35"/>
    </location>
</feature>
<gene>
    <name evidence="2" type="ORF">E2605_10935</name>
</gene>
<evidence type="ECO:0000256" key="1">
    <source>
        <dbReference type="SAM" id="Phobius"/>
    </source>
</evidence>
<keyword evidence="1" id="KW-1133">Transmembrane helix</keyword>
<name>A0A4Y8L065_9BACT</name>
<dbReference type="AlphaFoldDB" id="A0A4Y8L065"/>
<dbReference type="STRING" id="1121485.GCA_000426485_00524"/>
<keyword evidence="3" id="KW-1185">Reference proteome</keyword>